<sequence>MGLSRVPDLDSLELLLQVAATGSLGRAAAAHGLSQPAVTARIRGMERLVGFPLVNRGARGSTLTPAGALLADWARDVLHAATVLDAGIASLRSDREARLRVAASLTIAEHLLPRWLVRLATERPDTAVSLAAMNSVEVGHTVLHGDAELGFVEGPQVATGLSAQVVARDRLVVVVPPTHPWVRRRRPIDAAELAGTRLVQREPTSGTRAALTAALSAYGPMATPLLELSTTSALRLAVASGAGPAVLSGLAVGDDLAAGRLVKVPVQGVDLTRRLRAVWPEGQHVSGPARDLLRIAAASRR</sequence>
<keyword evidence="3 6" id="KW-0238">DNA-binding</keyword>
<accession>A0A7W7SWR3</accession>
<dbReference type="InterPro" id="IPR000847">
    <property type="entry name" value="LysR_HTH_N"/>
</dbReference>
<dbReference type="PANTHER" id="PTHR30126">
    <property type="entry name" value="HTH-TYPE TRANSCRIPTIONAL REGULATOR"/>
    <property type="match status" value="1"/>
</dbReference>
<proteinExistence type="inferred from homology"/>
<feature type="domain" description="HTH lysR-type" evidence="5">
    <location>
        <begin position="7"/>
        <end position="64"/>
    </location>
</feature>
<dbReference type="EMBL" id="JACHJW010000001">
    <property type="protein sequence ID" value="MBB4962346.1"/>
    <property type="molecule type" value="Genomic_DNA"/>
</dbReference>
<dbReference type="PANTHER" id="PTHR30126:SF39">
    <property type="entry name" value="HTH-TYPE TRANSCRIPTIONAL REGULATOR CYSL"/>
    <property type="match status" value="1"/>
</dbReference>
<dbReference type="GO" id="GO:0003700">
    <property type="term" value="F:DNA-binding transcription factor activity"/>
    <property type="evidence" value="ECO:0007669"/>
    <property type="project" value="InterPro"/>
</dbReference>
<evidence type="ECO:0000256" key="1">
    <source>
        <dbReference type="ARBA" id="ARBA00009437"/>
    </source>
</evidence>
<gene>
    <name evidence="6" type="ORF">FHR38_006079</name>
</gene>
<keyword evidence="7" id="KW-1185">Reference proteome</keyword>
<evidence type="ECO:0000256" key="2">
    <source>
        <dbReference type="ARBA" id="ARBA00023015"/>
    </source>
</evidence>
<dbReference type="GO" id="GO:0000976">
    <property type="term" value="F:transcription cis-regulatory region binding"/>
    <property type="evidence" value="ECO:0007669"/>
    <property type="project" value="TreeGrafter"/>
</dbReference>
<comment type="caution">
    <text evidence="6">The sequence shown here is derived from an EMBL/GenBank/DDBJ whole genome shotgun (WGS) entry which is preliminary data.</text>
</comment>
<dbReference type="Proteomes" id="UP000578819">
    <property type="component" value="Unassembled WGS sequence"/>
</dbReference>
<dbReference type="RefSeq" id="WP_184538515.1">
    <property type="nucleotide sequence ID" value="NZ_JACHJW010000001.1"/>
</dbReference>
<name>A0A7W7SWR3_9ACTN</name>
<evidence type="ECO:0000256" key="3">
    <source>
        <dbReference type="ARBA" id="ARBA00023125"/>
    </source>
</evidence>
<keyword evidence="2" id="KW-0805">Transcription regulation</keyword>
<dbReference type="Gene3D" id="3.40.190.10">
    <property type="entry name" value="Periplasmic binding protein-like II"/>
    <property type="match status" value="2"/>
</dbReference>
<dbReference type="InterPro" id="IPR005119">
    <property type="entry name" value="LysR_subst-bd"/>
</dbReference>
<dbReference type="AlphaFoldDB" id="A0A7W7SWR3"/>
<dbReference type="InterPro" id="IPR036388">
    <property type="entry name" value="WH-like_DNA-bd_sf"/>
</dbReference>
<dbReference type="InterPro" id="IPR036390">
    <property type="entry name" value="WH_DNA-bd_sf"/>
</dbReference>
<keyword evidence="4" id="KW-0804">Transcription</keyword>
<reference evidence="6 7" key="1">
    <citation type="submission" date="2020-08" db="EMBL/GenBank/DDBJ databases">
        <title>Sequencing the genomes of 1000 actinobacteria strains.</title>
        <authorList>
            <person name="Klenk H.-P."/>
        </authorList>
    </citation>
    <scope>NUCLEOTIDE SEQUENCE [LARGE SCALE GENOMIC DNA]</scope>
    <source>
        <strain evidence="6 7">DSM 45886</strain>
    </source>
</reference>
<organism evidence="6 7">
    <name type="scientific">Micromonospora polyrhachis</name>
    <dbReference type="NCBI Taxonomy" id="1282883"/>
    <lineage>
        <taxon>Bacteria</taxon>
        <taxon>Bacillati</taxon>
        <taxon>Actinomycetota</taxon>
        <taxon>Actinomycetes</taxon>
        <taxon>Micromonosporales</taxon>
        <taxon>Micromonosporaceae</taxon>
        <taxon>Micromonospora</taxon>
    </lineage>
</organism>
<dbReference type="Pfam" id="PF03466">
    <property type="entry name" value="LysR_substrate"/>
    <property type="match status" value="1"/>
</dbReference>
<dbReference type="PROSITE" id="PS50931">
    <property type="entry name" value="HTH_LYSR"/>
    <property type="match status" value="1"/>
</dbReference>
<dbReference type="SUPFAM" id="SSF53850">
    <property type="entry name" value="Periplasmic binding protein-like II"/>
    <property type="match status" value="1"/>
</dbReference>
<evidence type="ECO:0000313" key="6">
    <source>
        <dbReference type="EMBL" id="MBB4962346.1"/>
    </source>
</evidence>
<comment type="similarity">
    <text evidence="1">Belongs to the LysR transcriptional regulatory family.</text>
</comment>
<dbReference type="Gene3D" id="1.10.10.10">
    <property type="entry name" value="Winged helix-like DNA-binding domain superfamily/Winged helix DNA-binding domain"/>
    <property type="match status" value="1"/>
</dbReference>
<evidence type="ECO:0000256" key="4">
    <source>
        <dbReference type="ARBA" id="ARBA00023163"/>
    </source>
</evidence>
<evidence type="ECO:0000313" key="7">
    <source>
        <dbReference type="Proteomes" id="UP000578819"/>
    </source>
</evidence>
<evidence type="ECO:0000259" key="5">
    <source>
        <dbReference type="PROSITE" id="PS50931"/>
    </source>
</evidence>
<dbReference type="SUPFAM" id="SSF46785">
    <property type="entry name" value="Winged helix' DNA-binding domain"/>
    <property type="match status" value="1"/>
</dbReference>
<dbReference type="Pfam" id="PF00126">
    <property type="entry name" value="HTH_1"/>
    <property type="match status" value="1"/>
</dbReference>
<protein>
    <submittedName>
        <fullName evidence="6">DNA-binding transcriptional LysR family regulator</fullName>
    </submittedName>
</protein>